<feature type="region of interest" description="Disordered" evidence="1">
    <location>
        <begin position="1"/>
        <end position="40"/>
    </location>
</feature>
<dbReference type="AlphaFoldDB" id="A0A4P7XF40"/>
<dbReference type="EMBL" id="CP031093">
    <property type="protein sequence ID" value="QCF25506.1"/>
    <property type="molecule type" value="Genomic_DNA"/>
</dbReference>
<reference evidence="2 3" key="1">
    <citation type="submission" date="2018-07" db="EMBL/GenBank/DDBJ databases">
        <title>Marsedoiliclastica nanhaica gen. nov. sp. nov., a novel marine hydrocarbonoclastic bacterium isolated from an in-situ enriched hydrocarbon-degrading consortium in deep-sea sediment.</title>
        <authorList>
            <person name="Dong C."/>
            <person name="Ma T."/>
            <person name="Liu R."/>
            <person name="Shao Z."/>
        </authorList>
    </citation>
    <scope>NUCLEOTIDE SEQUENCE [LARGE SCALE GENOMIC DNA]</scope>
    <source>
        <strain evidence="3">soil36-7</strain>
    </source>
</reference>
<name>A0A4P7XF40_9ALTE</name>
<evidence type="ECO:0000313" key="3">
    <source>
        <dbReference type="Proteomes" id="UP000298049"/>
    </source>
</evidence>
<accession>A0A4P7XF40</accession>
<dbReference type="Proteomes" id="UP000298049">
    <property type="component" value="Chromosome"/>
</dbReference>
<protein>
    <submittedName>
        <fullName evidence="2">Uncharacterized protein</fullName>
    </submittedName>
</protein>
<proteinExistence type="predicted"/>
<gene>
    <name evidence="2" type="ORF">soil367_05940</name>
</gene>
<organism evidence="2 3">
    <name type="scientific">Hydrocarboniclastica marina</name>
    <dbReference type="NCBI Taxonomy" id="2259620"/>
    <lineage>
        <taxon>Bacteria</taxon>
        <taxon>Pseudomonadati</taxon>
        <taxon>Pseudomonadota</taxon>
        <taxon>Gammaproteobacteria</taxon>
        <taxon>Alteromonadales</taxon>
        <taxon>Alteromonadaceae</taxon>
        <taxon>Hydrocarboniclastica</taxon>
    </lineage>
</organism>
<sequence length="213" mass="23291">MGLFGTSASSSAASQSADQAKVAGKKAAQGAGKVAPQERILSDDDVTLSAQRPADAPKVNLALKDYKHSVAQDVAFVRDTLRHKLSEYNVPLDTRMGISKGLTGRVEIDAQMPDEARNRIEQDLNQSQAFKGAFERLSVNQPTLDYVDNVTKLSQAYGIRNNLFDSLISRDGEFNGLQDIAHRYQSVRQTLPENAGMDQSAEARYQFSVNARA</sequence>
<dbReference type="OrthoDB" id="6363845at2"/>
<keyword evidence="3" id="KW-1185">Reference proteome</keyword>
<feature type="compositionally biased region" description="Low complexity" evidence="1">
    <location>
        <begin position="7"/>
        <end position="35"/>
    </location>
</feature>
<evidence type="ECO:0000256" key="1">
    <source>
        <dbReference type="SAM" id="MobiDB-lite"/>
    </source>
</evidence>
<dbReference type="RefSeq" id="WP_136547850.1">
    <property type="nucleotide sequence ID" value="NZ_CP031093.1"/>
</dbReference>
<dbReference type="KEGG" id="hmi:soil367_05940"/>
<evidence type="ECO:0000313" key="2">
    <source>
        <dbReference type="EMBL" id="QCF25506.1"/>
    </source>
</evidence>